<organism evidence="25 26">
    <name type="scientific">Trichobilharzia regenti</name>
    <name type="common">Nasal bird schistosome</name>
    <dbReference type="NCBI Taxonomy" id="157069"/>
    <lineage>
        <taxon>Eukaryota</taxon>
        <taxon>Metazoa</taxon>
        <taxon>Spiralia</taxon>
        <taxon>Lophotrochozoa</taxon>
        <taxon>Platyhelminthes</taxon>
        <taxon>Trematoda</taxon>
        <taxon>Digenea</taxon>
        <taxon>Strigeidida</taxon>
        <taxon>Schistosomatoidea</taxon>
        <taxon>Schistosomatidae</taxon>
        <taxon>Trichobilharzia</taxon>
    </lineage>
</organism>
<feature type="region of interest" description="Disordered" evidence="23">
    <location>
        <begin position="768"/>
        <end position="798"/>
    </location>
</feature>
<dbReference type="Gene3D" id="1.20.920.20">
    <property type="match status" value="1"/>
</dbReference>
<evidence type="ECO:0000256" key="3">
    <source>
        <dbReference type="ARBA" id="ARBA00008887"/>
    </source>
</evidence>
<keyword evidence="11" id="KW-0243">Dynein</keyword>
<dbReference type="Gene3D" id="1.10.8.720">
    <property type="entry name" value="Region D6 of dynein motor"/>
    <property type="match status" value="1"/>
</dbReference>
<dbReference type="GO" id="GO:0051959">
    <property type="term" value="F:dynein light intermediate chain binding"/>
    <property type="evidence" value="ECO:0007669"/>
    <property type="project" value="InterPro"/>
</dbReference>
<dbReference type="Gene3D" id="6.10.140.1060">
    <property type="match status" value="1"/>
</dbReference>
<dbReference type="SUPFAM" id="SSF52540">
    <property type="entry name" value="P-loop containing nucleoside triphosphate hydrolases"/>
    <property type="match status" value="4"/>
</dbReference>
<feature type="domain" description="AAA+ ATPase" evidence="24">
    <location>
        <begin position="1938"/>
        <end position="2086"/>
    </location>
</feature>
<evidence type="ECO:0000313" key="26">
    <source>
        <dbReference type="WBParaSite" id="TREG1_82400.1"/>
    </source>
</evidence>
<evidence type="ECO:0000256" key="7">
    <source>
        <dbReference type="ARBA" id="ARBA00022741"/>
    </source>
</evidence>
<evidence type="ECO:0000256" key="16">
    <source>
        <dbReference type="ARBA" id="ARBA00023273"/>
    </source>
</evidence>
<dbReference type="WBParaSite" id="TREG1_82400.1">
    <property type="protein sequence ID" value="TREG1_82400.1"/>
    <property type="gene ID" value="TREG1_82400"/>
</dbReference>
<dbReference type="FunFam" id="1.20.140.100:FF:000004">
    <property type="entry name" value="Dynein axonemal heavy chain 6"/>
    <property type="match status" value="1"/>
</dbReference>
<dbReference type="InterPro" id="IPR024317">
    <property type="entry name" value="Dynein_heavy_chain_D4_dom"/>
</dbReference>
<evidence type="ECO:0000256" key="2">
    <source>
        <dbReference type="ARBA" id="ARBA00004430"/>
    </source>
</evidence>
<dbReference type="Pfam" id="PF22597">
    <property type="entry name" value="DYN_lid"/>
    <property type="match status" value="1"/>
</dbReference>
<dbReference type="Pfam" id="PF12781">
    <property type="entry name" value="AAA_9"/>
    <property type="match status" value="1"/>
</dbReference>
<dbReference type="FunFam" id="1.20.920.30:FF:000002">
    <property type="entry name" value="Dynein axonemal heavy chain 3"/>
    <property type="match status" value="1"/>
</dbReference>
<dbReference type="InterPro" id="IPR004273">
    <property type="entry name" value="Dynein_heavy_D6_P-loop"/>
</dbReference>
<dbReference type="GO" id="GO:0005524">
    <property type="term" value="F:ATP binding"/>
    <property type="evidence" value="ECO:0007669"/>
    <property type="project" value="UniProtKB-KW"/>
</dbReference>
<dbReference type="Proteomes" id="UP000050795">
    <property type="component" value="Unassembled WGS sequence"/>
</dbReference>
<keyword evidence="4" id="KW-0963">Cytoplasm</keyword>
<dbReference type="InterPro" id="IPR042222">
    <property type="entry name" value="Dynein_2_N"/>
</dbReference>
<comment type="similarity">
    <text evidence="3">Belongs to the dynein heavy chain family.</text>
</comment>
<evidence type="ECO:0000256" key="14">
    <source>
        <dbReference type="ARBA" id="ARBA00023175"/>
    </source>
</evidence>
<keyword evidence="15" id="KW-0206">Cytoskeleton</keyword>
<dbReference type="InterPro" id="IPR041658">
    <property type="entry name" value="AAA_lid_11"/>
</dbReference>
<dbReference type="InterPro" id="IPR042228">
    <property type="entry name" value="Dynein_linker_3"/>
</dbReference>
<keyword evidence="9" id="KW-0067">ATP-binding</keyword>
<evidence type="ECO:0000256" key="11">
    <source>
        <dbReference type="ARBA" id="ARBA00023017"/>
    </source>
</evidence>
<keyword evidence="7" id="KW-0547">Nucleotide-binding</keyword>
<dbReference type="InterPro" id="IPR003593">
    <property type="entry name" value="AAA+_ATPase"/>
</dbReference>
<dbReference type="Pfam" id="PF03028">
    <property type="entry name" value="Dynein_heavy"/>
    <property type="match status" value="1"/>
</dbReference>
<dbReference type="GO" id="GO:0005874">
    <property type="term" value="C:microtubule"/>
    <property type="evidence" value="ECO:0007669"/>
    <property type="project" value="UniProtKB-KW"/>
</dbReference>
<evidence type="ECO:0000256" key="15">
    <source>
        <dbReference type="ARBA" id="ARBA00023212"/>
    </source>
</evidence>
<sequence>MKDFNSPIKRKLMPLPQVEKIKLEIAEKEKDPKLQKFIQYSLEKEKRLQLNKLNIRRAHAAYRKTQIELASLPVPNEPPFLPTFMVSEEMRLAKNFKIMKSYVESSVIPQIQDSWLQNILAKIPKRLKTGREEELNGVLLEVRENFLESLKKSLARQTLKKPNLPQLSDDDLSLPPEGPKIPVFSESWHSDYLMQKKELVPQLMITYPHMQKILGLCYQYLHNTELTSIPKYRELGAIDFGDLRIRVKQEVESKCEHLMQKWYPKVIQLFVDRNSIPSMKPSALESFYRSVSTLLSIQLKQFLQRNLLEWVDTFEEDHKERLPVLKMYLTYEDQKVLFYPSFEDLEELIFFITGQICESLQSIQTVESWLNSLSVPVFIDAKVPFDVHGACRRKLQEAVKLYFETPYQYFVKVIVEPYSFIFDGGEARKVEEFLRSGKQFEHYCEYIAKLHDLANEVMTLPNAEYFDLIRLDCEDVKVGLSKECHRLANLLLDRVVSDFRQNNDEICEAFEEMRDRCRAIPQNSEELIDMIQYMEEARCQGMIRMTEKISLTMEYLDYLLDVYLFSPEDIAKNSAVLTWKTRIYPEFDANDKLQERMRTVAEAAVVARREKLVTEINRLKNRVDEFNDYGEMDTEMQTQYVQDVRAVLKRLQDAENEKIWINKEEDLYKLTISNYPELEEIRNLTEPFHRLFTTVVKYCKSERRWLHGEFDKLNAEAIEAEVEDYWREIFKLQKIFTARVKKMRMELDARRKSRRKRRRLQSVDIATGEGAAAAAEGEAKEDGLLPEQEEEETEDVRPPAALDIIKSIQEQIKNFKETIPVIAVLCNPGIRKRHWDAMSEIAGRDLTPDSGTSLAKILQMNLDPYMEEFAGISTGASKEFTLETNMNKMRDDWTEISFGLIPYRESGIFILASVDDTQQMLDDQIVKTQTMRGSPFIKPFEVEIKAWEERLLHIQETIDEWLKMQAQWLYLEPIFSSEDIMQQMPEEGRLFQVVNRNFKDIMKNTVKDPNVLKATDFPGILEKIKDSNALLDKINKGLNAYLEKKRLYFARFFFLSNDEMLEILSETKDPLRVQPHLKKCFEGIAKLEFDNRLDIKAMFSSEGEKVQLSQPISTSEARGAVEKWLLQVEKVMVMSVRDVIAAAREAYGDERRDLWVCHWPGQVVLCVSQIYWTLEVHESLSYGVKGLENYHEKLDEQMADIVRLVRGKLNAQQRITLGALVVIDVHARDVVQEMIKLGVTSENDFNWLSQLRYYWENENVQVKLTNAKVAYAYEYLGNSPRLVITPLTDRCYRTLIGAYHLNLNGAPEGPAGTGKTETTKDLAKAIAVQCVVFNCSDGLDYIAMGKFFKGLASSGAWACFDEFNRIELEVLSVVAQQILCIIRAIQAHLEVFVFEGTELNLNPNCYVCITMNPGYAGRSELPDNLKVLFRPVAMMVPDYAMIGEISLYSYGFMDARSLSVKIVTTYRLCSEQLSSQAHYDYGMRAVKAVLQAAGNLKLKYPNEDENIILLRSIIDVNLPKFLSHDIPLFRGIISDLFPGIVLPEADYSIFLAEVHKVCQERNIQSVKFFTEKIIQTYEMMIVRHGFMLVGEPFGSKTTVLHTLATVMTRLNESGHDEYEKVIYRTINPKAITMGQLFGEFDPVSHEWTDGVTANTFREFASTDTPDRKWVIFDGPIDTLWIESMNTVLDDNKKLCLMSGEIIQMSRVMSLIFETMDLSQASPATVSRCGMIYMEPLSLGWRPIARSWMNRLPASLTAGDGKVIINEMLEWTIDPCLEFVQTECRTMVSVRQANLVTSCLGFVDMLIEDIANEEDACDNRYLRLWLQAAIVFSLIWGIAGCLDYNSRKKFDRFLRNLMAGTNENHPLPKQLGQRLEFPFPESGLVYDFYYKMKSRGSWKHWNDKNRANENFSDRKIREIIVPTMDTARYKFFVDLCILKRRPLLYVGPTGTGKSVYVQEKLMREIDKEKYVAYFINFSAQTSANQTQFIVMSKIDRRRKGIYGPPMGKTAILFVDDLNMPTKEIYGAQPPVELLRMLIDHGYWYDLKDTTKLTLQDIHLIGAMGPPGGGRNDVTQRFMRHFHVISMTPFSDETMTKIFSTLMSIYMRSQEFSSEYITIGQVIVASTLEVYKAAIENLLPTPAKSHYLFNLRDFSRVILGVCLIQKDRVESKRTFSRLWAHEVMRVFYDRLTDDTDRTWLYTFIRGCLENNFKERFDQLFGHLATKEGETIDETHLRGYLMFGDFMDVDSLPEDRVYEEIKDISEMYPVVERCLDDYNNANKKKMSLVIFRYVLEHLSRICRILRVPGGNALLVGVGGSGRQSLTRLASAMAGYTVFQPEISKNYGKNEWREDIKALLRRAGGEGKNTVFLMTDTQIKEENFLEDVDNLLNSGEVPNLYTSEEKAELMDIIQNCLEASGQSKSADLSPLALYALFVDRCREKLHVVMAFSPIGEAFRNRLRQFPALINCCTIDWFQPWPEDGLIRVANRALQNLDMEDNVRESTVHLFKYFHTSIVPLSEKFLRNLGRKTYVTPTSYLELIDSFKRLLTQKQNETSRARMRYVNGLDKLAFASEQVADMQIKLEELQPQLVLASEENEKLLTVIATESVAVEEQRVKVKAEEEIVNQKADASKALSEECRADLAEAQPALEAALCALDTLKPSDITIVKSMQNPPPGVKLVMEAVCVMRDIKPDKVNDPSGSGKKINDYWGPSKKLLGDLNFLTLLKEYDKDNINPAIMLRIRKDFMTNPEFDPVKVARASSAAEGLCKWILAMEQTGREYGILKKTQAALAEVEEKLQNLQNQLEATQNEKQRLEDEVQDCATKLERATKLIGGLGGEKDRWAQAADYLKKLYHNLTGDVLISAGIIAYLGPFTLIYRDECISDWIVECKAQQIPCSEPFTLTQCLGDPVKIQQWNINGLPRDAFSIDNSVIVANARRWPLMIDPQGQANKWIKNMEKESGILVVKLTDSDFIRNLENGIQFGTPILLENVGEDLDPSLEPLLLKQTFKQSGVEMIRLGENIIEYSKDFRLYITTKLRNPHYLPEIAVKVSLLNFMITLEGLEDQLLGIVVAKEKPELEEARQELIITTANNRRMLKETEDRILATLSESEGNILENEAAIEILDSSKLISDDILRKQKVAEETQIKIDAARMDYSPIAKHSAILFFSLTDLPNIDPMYQYSLAWFVNLYVNSIHDSNKSKILERRLRYLKDHFEYNLYTNVCRSLFERHKVLFSFGMSINIVKSRGELEMDEFLFFLTGGVGLENKLANPAAGWLSDKSWDEICRMSSLKAFATFREHFTTHLAEWKQYYDSKEPQEAQLPEPWDKLDIFKTLIILRCIRPDKVVPGVMKYVREKLGRKFVEPPPFDLARSYQDSSCTTPLIFILSPGADPTMALLKFATDKGFGGARFQSISLGQGQGPIAAKMITQGKQDGSWVLLQNCHLAVSWMTALEKICEDMTVENTNATFRLWLTSYPSPKFPVTVLQNGIKMTNEPPTGLRQNLLQSYLNDPISDPEFFEGCPGKETVFEKLLFGLCFFHALVQERIKFGPLGWNIPYGFNESDLRISVRQLQMFVNEYEKVPYDAIQYMTGECNYGGRVTDERDRRCLMTILHDFLCQNVVSDLRYKFSPSGLYYAPPKMDYNEYLEFIKGLPATQNPEVFGMHENVDITRELSETRILCDSILLTVGQTSAEGGGVIDSRTDDIASDILNKLPEAYDISQAYQKYPVKYEESMNTVLVQEMERFNNLTNIIKSTLNDLRKAIKGLAIMSESLESLAAALSIGKLPALWARRSYPSLKPLGSYVNDLIERLKFFQNWFIDDKPATYWVSGFFFTQAFLTGVLQNYARRTRIPIDLLTFDFEVLATQKEDKPPSDGAYIHGLFLDGCRWDYDSMELGEQFPKVLYEPMPVIWLKPILREKLDELSIKVIRYNCPVYKTSERRGTLSTTGHSTNFVLPILLPTSVDPSHWIKRGAALLCQLDD</sequence>
<evidence type="ECO:0000256" key="21">
    <source>
        <dbReference type="ARBA" id="ARBA00082102"/>
    </source>
</evidence>
<keyword evidence="10" id="KW-0282">Flagellum</keyword>
<dbReference type="Gene3D" id="1.20.140.100">
    <property type="entry name" value="Dynein heavy chain, N-terminal domain 2"/>
    <property type="match status" value="1"/>
</dbReference>
<dbReference type="FunFam" id="1.10.8.1220:FF:000001">
    <property type="entry name" value="Dynein axonemal heavy chain 5"/>
    <property type="match status" value="1"/>
</dbReference>
<evidence type="ECO:0000256" key="17">
    <source>
        <dbReference type="ARBA" id="ARBA00062885"/>
    </source>
</evidence>
<dbReference type="GO" id="GO:0031514">
    <property type="term" value="C:motile cilium"/>
    <property type="evidence" value="ECO:0007669"/>
    <property type="project" value="UniProtKB-SubCell"/>
</dbReference>
<dbReference type="FunFam" id="3.40.50.300:FF:001112">
    <property type="entry name" value="Dynein heavy chain 12, axonemal"/>
    <property type="match status" value="1"/>
</dbReference>
<evidence type="ECO:0000256" key="1">
    <source>
        <dbReference type="ARBA" id="ARBA00004230"/>
    </source>
</evidence>
<evidence type="ECO:0000256" key="6">
    <source>
        <dbReference type="ARBA" id="ARBA00022737"/>
    </source>
</evidence>
<dbReference type="FunFam" id="1.10.472.130:FF:000005">
    <property type="entry name" value="Dynein axonemal heavy chain 7"/>
    <property type="match status" value="1"/>
</dbReference>
<reference evidence="26" key="2">
    <citation type="submission" date="2023-11" db="UniProtKB">
        <authorList>
            <consortium name="WormBaseParasite"/>
        </authorList>
    </citation>
    <scope>IDENTIFICATION</scope>
</reference>
<dbReference type="InterPro" id="IPR054354">
    <property type="entry name" value="DYNC2H1-like_lid"/>
</dbReference>
<dbReference type="Gene3D" id="3.40.50.300">
    <property type="entry name" value="P-loop containing nucleotide triphosphate hydrolases"/>
    <property type="match status" value="5"/>
</dbReference>
<dbReference type="FunFam" id="1.10.287.2620:FF:000002">
    <property type="entry name" value="Dynein heavy chain 2, axonemal"/>
    <property type="match status" value="1"/>
</dbReference>
<dbReference type="Pfam" id="PF12777">
    <property type="entry name" value="MT"/>
    <property type="match status" value="1"/>
</dbReference>
<dbReference type="Gene3D" id="1.10.287.2620">
    <property type="match status" value="1"/>
</dbReference>
<dbReference type="Gene3D" id="3.20.180.20">
    <property type="entry name" value="Dynein heavy chain, N-terminal domain 2"/>
    <property type="match status" value="1"/>
</dbReference>
<dbReference type="InterPro" id="IPR042219">
    <property type="entry name" value="AAA_lid_11_sf"/>
</dbReference>
<dbReference type="FunFam" id="1.20.1270.280:FF:000001">
    <property type="entry name" value="dynein heavy chain 7, axonemal"/>
    <property type="match status" value="1"/>
</dbReference>
<dbReference type="GO" id="GO:0070286">
    <property type="term" value="P:axonemal dynein complex assembly"/>
    <property type="evidence" value="ECO:0007669"/>
    <property type="project" value="UniProtKB-ARBA"/>
</dbReference>
<dbReference type="FunFam" id="3.10.490.20:FF:000001">
    <property type="entry name" value="dynein heavy chain 7, axonemal"/>
    <property type="match status" value="1"/>
</dbReference>
<keyword evidence="14" id="KW-0505">Motor protein</keyword>
<keyword evidence="16" id="KW-0966">Cell projection</keyword>
<feature type="domain" description="AAA+ ATPase" evidence="24">
    <location>
        <begin position="1301"/>
        <end position="1404"/>
    </location>
</feature>
<dbReference type="InterPro" id="IPR026983">
    <property type="entry name" value="DHC"/>
</dbReference>
<dbReference type="InterPro" id="IPR027417">
    <property type="entry name" value="P-loop_NTPase"/>
</dbReference>
<evidence type="ECO:0000259" key="24">
    <source>
        <dbReference type="SMART" id="SM00382"/>
    </source>
</evidence>
<dbReference type="InterPro" id="IPR041466">
    <property type="entry name" value="Dynein_AAA5_ext"/>
</dbReference>
<dbReference type="GO" id="GO:0005858">
    <property type="term" value="C:axonemal dynein complex"/>
    <property type="evidence" value="ECO:0007669"/>
    <property type="project" value="UniProtKB-ARBA"/>
</dbReference>
<keyword evidence="25" id="KW-1185">Reference proteome</keyword>
<dbReference type="InterPro" id="IPR013602">
    <property type="entry name" value="Dynein_heavy_linker"/>
</dbReference>
<dbReference type="PANTHER" id="PTHR22878">
    <property type="entry name" value="DYNEIN HEAVY CHAIN 6, AXONEMAL-LIKE-RELATED"/>
    <property type="match status" value="1"/>
</dbReference>
<evidence type="ECO:0000313" key="25">
    <source>
        <dbReference type="Proteomes" id="UP000050795"/>
    </source>
</evidence>
<evidence type="ECO:0000256" key="5">
    <source>
        <dbReference type="ARBA" id="ARBA00022701"/>
    </source>
</evidence>
<reference evidence="25" key="1">
    <citation type="submission" date="2022-06" db="EMBL/GenBank/DDBJ databases">
        <authorList>
            <person name="Berger JAMES D."/>
            <person name="Berger JAMES D."/>
        </authorList>
    </citation>
    <scope>NUCLEOTIDE SEQUENCE [LARGE SCALE GENOMIC DNA]</scope>
</reference>
<keyword evidence="5" id="KW-0493">Microtubule</keyword>
<dbReference type="Gene3D" id="1.10.472.130">
    <property type="match status" value="1"/>
</dbReference>
<keyword evidence="12 22" id="KW-0175">Coiled coil</keyword>
<evidence type="ECO:0000256" key="8">
    <source>
        <dbReference type="ARBA" id="ARBA00022786"/>
    </source>
</evidence>
<keyword evidence="8" id="KW-0833">Ubl conjugation pathway</keyword>
<dbReference type="InterPro" id="IPR035706">
    <property type="entry name" value="AAA_9"/>
</dbReference>
<proteinExistence type="inferred from homology"/>
<dbReference type="Pfam" id="PF17852">
    <property type="entry name" value="Dynein_AAA_lid"/>
    <property type="match status" value="1"/>
</dbReference>
<dbReference type="Gene3D" id="1.20.1270.280">
    <property type="match status" value="1"/>
</dbReference>
<dbReference type="Gene3D" id="3.10.490.20">
    <property type="match status" value="1"/>
</dbReference>
<dbReference type="InterPro" id="IPR043157">
    <property type="entry name" value="Dynein_AAA1S"/>
</dbReference>
<dbReference type="FunFam" id="1.20.920.20:FF:000001">
    <property type="entry name" value="dynein heavy chain 2, axonemal"/>
    <property type="match status" value="1"/>
</dbReference>
<feature type="coiled-coil region" evidence="22">
    <location>
        <begin position="2782"/>
        <end position="2830"/>
    </location>
</feature>
<dbReference type="Gene3D" id="1.20.920.30">
    <property type="match status" value="1"/>
</dbReference>
<dbReference type="Pfam" id="PF08393">
    <property type="entry name" value="DHC_N2"/>
    <property type="match status" value="1"/>
</dbReference>
<dbReference type="GO" id="GO:0008569">
    <property type="term" value="F:minus-end-directed microtubule motor activity"/>
    <property type="evidence" value="ECO:0007669"/>
    <property type="project" value="InterPro"/>
</dbReference>
<dbReference type="InterPro" id="IPR043160">
    <property type="entry name" value="Dynein_C_barrel"/>
</dbReference>
<dbReference type="FunFam" id="3.20.180.20:FF:000003">
    <property type="entry name" value="Dynein heavy chain 12, axonemal"/>
    <property type="match status" value="1"/>
</dbReference>
<protein>
    <recommendedName>
        <fullName evidence="18">Dynein axonemal heavy chain 12</fullName>
    </recommendedName>
    <alternativeName>
        <fullName evidence="21">Axonemal beta dynein heavy chain 7</fullName>
    </alternativeName>
    <alternativeName>
        <fullName evidence="20">Ciliary dynein heavy chain 7</fullName>
    </alternativeName>
    <alternativeName>
        <fullName evidence="19">Dynein axonemal heavy chain 7</fullName>
    </alternativeName>
</protein>
<evidence type="ECO:0000256" key="18">
    <source>
        <dbReference type="ARBA" id="ARBA00069442"/>
    </source>
</evidence>
<evidence type="ECO:0000256" key="23">
    <source>
        <dbReference type="SAM" id="MobiDB-lite"/>
    </source>
</evidence>
<dbReference type="Gene3D" id="1.20.58.1120">
    <property type="match status" value="1"/>
</dbReference>
<dbReference type="GO" id="GO:0045505">
    <property type="term" value="F:dynein intermediate chain binding"/>
    <property type="evidence" value="ECO:0007669"/>
    <property type="project" value="InterPro"/>
</dbReference>
<dbReference type="Pfam" id="PF18198">
    <property type="entry name" value="AAA_lid_11"/>
    <property type="match status" value="1"/>
</dbReference>
<evidence type="ECO:0000256" key="9">
    <source>
        <dbReference type="ARBA" id="ARBA00022840"/>
    </source>
</evidence>
<evidence type="ECO:0000256" key="12">
    <source>
        <dbReference type="ARBA" id="ARBA00023054"/>
    </source>
</evidence>
<dbReference type="FunFam" id="1.10.8.710:FF:000004">
    <property type="entry name" value="Dynein axonemal heavy chain 6"/>
    <property type="match status" value="1"/>
</dbReference>
<evidence type="ECO:0000256" key="4">
    <source>
        <dbReference type="ARBA" id="ARBA00022490"/>
    </source>
</evidence>
<dbReference type="InterPro" id="IPR024743">
    <property type="entry name" value="Dynein_HC_stalk"/>
</dbReference>
<dbReference type="InterPro" id="IPR041228">
    <property type="entry name" value="Dynein_C"/>
</dbReference>
<evidence type="ECO:0000256" key="13">
    <source>
        <dbReference type="ARBA" id="ARBA00023069"/>
    </source>
</evidence>
<dbReference type="FunFam" id="3.40.50.300:FF:002141">
    <property type="entry name" value="Dynein heavy chain"/>
    <property type="match status" value="1"/>
</dbReference>
<dbReference type="GO" id="GO:0060294">
    <property type="term" value="P:cilium movement involved in cell motility"/>
    <property type="evidence" value="ECO:0007669"/>
    <property type="project" value="UniProtKB-ARBA"/>
</dbReference>
<dbReference type="FunFam" id="1.20.58.1120:FF:000005">
    <property type="entry name" value="Dynein, axonemal, heavy chain 12"/>
    <property type="match status" value="1"/>
</dbReference>
<evidence type="ECO:0000256" key="10">
    <source>
        <dbReference type="ARBA" id="ARBA00022846"/>
    </source>
</evidence>
<dbReference type="FunFam" id="3.40.50.300:FF:000362">
    <property type="entry name" value="Dynein, axonemal, heavy chain 6"/>
    <property type="match status" value="1"/>
</dbReference>
<comment type="subunit">
    <text evidence="17">The dynein complex consists of at least two heavy chains and a number of intermediate and light chains.</text>
</comment>
<feature type="coiled-coil region" evidence="22">
    <location>
        <begin position="590"/>
        <end position="629"/>
    </location>
</feature>
<evidence type="ECO:0000256" key="19">
    <source>
        <dbReference type="ARBA" id="ARBA00071816"/>
    </source>
</evidence>
<keyword evidence="13" id="KW-0969">Cilium</keyword>
<dbReference type="PANTHER" id="PTHR22878:SF70">
    <property type="entry name" value="DYNEIN HEAVY CHAIN 2, AXONEMAL"/>
    <property type="match status" value="1"/>
</dbReference>
<dbReference type="FunFam" id="3.40.50.300:FF:000223">
    <property type="entry name" value="Dynein heavy chain 3, axonemal"/>
    <property type="match status" value="1"/>
</dbReference>
<dbReference type="SMART" id="SM00382">
    <property type="entry name" value="AAA"/>
    <property type="match status" value="2"/>
</dbReference>
<dbReference type="Pfam" id="PF18199">
    <property type="entry name" value="Dynein_C"/>
    <property type="match status" value="1"/>
</dbReference>
<dbReference type="Pfam" id="PF12774">
    <property type="entry name" value="AAA_6"/>
    <property type="match status" value="1"/>
</dbReference>
<keyword evidence="6" id="KW-0677">Repeat</keyword>
<dbReference type="FunFam" id="1.10.8.720:FF:000001">
    <property type="entry name" value="dynein heavy chain 7, axonemal"/>
    <property type="match status" value="1"/>
</dbReference>
<dbReference type="Pfam" id="PF12780">
    <property type="entry name" value="AAA_8"/>
    <property type="match status" value="1"/>
</dbReference>
<dbReference type="Pfam" id="PF12775">
    <property type="entry name" value="AAA_7"/>
    <property type="match status" value="1"/>
</dbReference>
<evidence type="ECO:0000256" key="22">
    <source>
        <dbReference type="SAM" id="Coils"/>
    </source>
</evidence>
<evidence type="ECO:0000256" key="20">
    <source>
        <dbReference type="ARBA" id="ARBA00078543"/>
    </source>
</evidence>
<comment type="subcellular location">
    <subcellularLocation>
        <location evidence="1">Cell projection</location>
        <location evidence="1">Cilium</location>
        <location evidence="1">Flagellum</location>
    </subcellularLocation>
    <subcellularLocation>
        <location evidence="2">Cytoplasm</location>
        <location evidence="2">Cytoskeleton</location>
        <location evidence="2">Cilium axoneme</location>
    </subcellularLocation>
</comment>
<accession>A0AA85K7B0</accession>
<dbReference type="Gene3D" id="1.10.8.1220">
    <property type="match status" value="1"/>
</dbReference>
<dbReference type="InterPro" id="IPR035699">
    <property type="entry name" value="AAA_6"/>
</dbReference>
<dbReference type="FunFam" id="3.40.50.300:FF:000044">
    <property type="entry name" value="Dynein heavy chain 5, axonemal"/>
    <property type="match status" value="1"/>
</dbReference>
<dbReference type="Gene3D" id="1.10.8.710">
    <property type="match status" value="1"/>
</dbReference>
<name>A0AA85K7B0_TRIRE</name>